<evidence type="ECO:0000259" key="2">
    <source>
        <dbReference type="Pfam" id="PF17171"/>
    </source>
</evidence>
<name>A0A6V7XPX3_MELEN</name>
<feature type="domain" description="Metaxin glutathione S-transferase" evidence="2">
    <location>
        <begin position="325"/>
        <end position="371"/>
    </location>
</feature>
<sequence length="549" mass="64171">MIYFSILLCDRVNCNKKKETSELSNTSTSASKGGLEFLMTDPGVREQVIPAMGMSDLKLDLGTDFGIGTTFTVKGIETEHNFILKGVYERFWRDYFELARINGEEIPEGKMKKMKQVVDETLDDEKINLNDNEEIEAETSQNSNGAQVMDEIPTYNYLEGKIKEENKEENNNIIGLENINFEGSSNSVREKDWGSNIAESSTTKIKNEKDFVEIMNENKLNIIFDEEANNYYNYLIGERTFEEKKKIFNKKYFNGYLNGYWSEFAKTMETLINWNIREYFIDGERSLEKRLTLYLQNKSLIKKTDHQIIQTFLEEIGKYKITEKIEINKFLFGKNPTKADASLFAILVQFFETPLNIESLKELFEMKEDSLGIYISEEDIQTIESLKNYVENIKESLGYKDEDWKKLTDEKEKWPLNRDNNEINVSNDANSKYNGPFQIETDDLEGFEKIFDKQLEDDEIWQLSRSNFVQEVGKVVKNNKLKIKLILLKKETTEFENIVLKIVYINIFHKSKGVLTMLAAIAYKIYVYLVVCIFIENIFKKFVKLEKLF</sequence>
<dbReference type="Pfam" id="PF17171">
    <property type="entry name" value="GST_C_6"/>
    <property type="match status" value="1"/>
</dbReference>
<evidence type="ECO:0000313" key="3">
    <source>
        <dbReference type="EMBL" id="CAD2200917.1"/>
    </source>
</evidence>
<dbReference type="AlphaFoldDB" id="A0A6V7XPX3"/>
<evidence type="ECO:0000313" key="4">
    <source>
        <dbReference type="Proteomes" id="UP000580250"/>
    </source>
</evidence>
<proteinExistence type="predicted"/>
<protein>
    <recommendedName>
        <fullName evidence="2">Metaxin glutathione S-transferase domain-containing protein</fullName>
    </recommendedName>
</protein>
<evidence type="ECO:0000256" key="1">
    <source>
        <dbReference type="SAM" id="Phobius"/>
    </source>
</evidence>
<reference evidence="3 4" key="1">
    <citation type="submission" date="2020-08" db="EMBL/GenBank/DDBJ databases">
        <authorList>
            <person name="Koutsovoulos G."/>
            <person name="Danchin GJ E."/>
        </authorList>
    </citation>
    <scope>NUCLEOTIDE SEQUENCE [LARGE SCALE GENOMIC DNA]</scope>
</reference>
<dbReference type="InterPro" id="IPR033468">
    <property type="entry name" value="Metaxin_GST"/>
</dbReference>
<keyword evidence="1" id="KW-0812">Transmembrane</keyword>
<feature type="transmembrane region" description="Helical" evidence="1">
    <location>
        <begin position="514"/>
        <end position="539"/>
    </location>
</feature>
<gene>
    <name evidence="3" type="ORF">MENT_LOCUS54423</name>
</gene>
<accession>A0A6V7XPX3</accession>
<dbReference type="EMBL" id="CAJEWN010001923">
    <property type="protein sequence ID" value="CAD2200917.1"/>
    <property type="molecule type" value="Genomic_DNA"/>
</dbReference>
<keyword evidence="1" id="KW-1133">Transmembrane helix</keyword>
<keyword evidence="1" id="KW-0472">Membrane</keyword>
<dbReference type="Proteomes" id="UP000580250">
    <property type="component" value="Unassembled WGS sequence"/>
</dbReference>
<comment type="caution">
    <text evidence="3">The sequence shown here is derived from an EMBL/GenBank/DDBJ whole genome shotgun (WGS) entry which is preliminary data.</text>
</comment>
<organism evidence="3 4">
    <name type="scientific">Meloidogyne enterolobii</name>
    <name type="common">Root-knot nematode worm</name>
    <name type="synonym">Meloidogyne mayaguensis</name>
    <dbReference type="NCBI Taxonomy" id="390850"/>
    <lineage>
        <taxon>Eukaryota</taxon>
        <taxon>Metazoa</taxon>
        <taxon>Ecdysozoa</taxon>
        <taxon>Nematoda</taxon>
        <taxon>Chromadorea</taxon>
        <taxon>Rhabditida</taxon>
        <taxon>Tylenchina</taxon>
        <taxon>Tylenchomorpha</taxon>
        <taxon>Tylenchoidea</taxon>
        <taxon>Meloidogynidae</taxon>
        <taxon>Meloidogyninae</taxon>
        <taxon>Meloidogyne</taxon>
    </lineage>
</organism>